<organism evidence="2 3">
    <name type="scientific">Trichoderma cornu-damae</name>
    <dbReference type="NCBI Taxonomy" id="654480"/>
    <lineage>
        <taxon>Eukaryota</taxon>
        <taxon>Fungi</taxon>
        <taxon>Dikarya</taxon>
        <taxon>Ascomycota</taxon>
        <taxon>Pezizomycotina</taxon>
        <taxon>Sordariomycetes</taxon>
        <taxon>Hypocreomycetidae</taxon>
        <taxon>Hypocreales</taxon>
        <taxon>Hypocreaceae</taxon>
        <taxon>Trichoderma</taxon>
    </lineage>
</organism>
<evidence type="ECO:0000256" key="1">
    <source>
        <dbReference type="SAM" id="MobiDB-lite"/>
    </source>
</evidence>
<evidence type="ECO:0000313" key="2">
    <source>
        <dbReference type="EMBL" id="KAH6604965.1"/>
    </source>
</evidence>
<reference evidence="2" key="1">
    <citation type="submission" date="2021-08" db="EMBL/GenBank/DDBJ databases">
        <title>Chromosome-Level Trichoderma cornu-damae using Hi-C Data.</title>
        <authorList>
            <person name="Kim C.S."/>
        </authorList>
    </citation>
    <scope>NUCLEOTIDE SEQUENCE</scope>
    <source>
        <strain evidence="2">KA19-0412C</strain>
    </source>
</reference>
<dbReference type="EMBL" id="JAIWOZ010000005">
    <property type="protein sequence ID" value="KAH6604965.1"/>
    <property type="molecule type" value="Genomic_DNA"/>
</dbReference>
<gene>
    <name evidence="2" type="ORF">Trco_006672</name>
</gene>
<keyword evidence="3" id="KW-1185">Reference proteome</keyword>
<proteinExistence type="predicted"/>
<feature type="region of interest" description="Disordered" evidence="1">
    <location>
        <begin position="1"/>
        <end position="28"/>
    </location>
</feature>
<accession>A0A9P8QKU5</accession>
<dbReference type="Proteomes" id="UP000827724">
    <property type="component" value="Unassembled WGS sequence"/>
</dbReference>
<evidence type="ECO:0000313" key="3">
    <source>
        <dbReference type="Proteomes" id="UP000827724"/>
    </source>
</evidence>
<comment type="caution">
    <text evidence="2">The sequence shown here is derived from an EMBL/GenBank/DDBJ whole genome shotgun (WGS) entry which is preliminary data.</text>
</comment>
<sequence length="146" mass="16056">MNSAYGSSDVPRQVPIGGHGSMPSIPPVTTYTITSRRCTIRMVLSPILRSRARLLHTCIKSSKARAVTSRHIKNANNTCLHIQPPPIAHTHNNLHIRSTSSMTLCHSGWTHPSPAIRVSPIVLVNTRSSRNISLTTHQNLMNLSQV</sequence>
<protein>
    <submittedName>
        <fullName evidence="2">Uncharacterized protein</fullName>
    </submittedName>
</protein>
<dbReference type="AlphaFoldDB" id="A0A9P8QKU5"/>
<name>A0A9P8QKU5_9HYPO</name>